<gene>
    <name evidence="8" type="ORF">LTR82_007179</name>
</gene>
<organism evidence="8 9">
    <name type="scientific">Friedmanniomyces endolithicus</name>
    <dbReference type="NCBI Taxonomy" id="329885"/>
    <lineage>
        <taxon>Eukaryota</taxon>
        <taxon>Fungi</taxon>
        <taxon>Dikarya</taxon>
        <taxon>Ascomycota</taxon>
        <taxon>Pezizomycotina</taxon>
        <taxon>Dothideomycetes</taxon>
        <taxon>Dothideomycetidae</taxon>
        <taxon>Mycosphaerellales</taxon>
        <taxon>Teratosphaeriaceae</taxon>
        <taxon>Friedmanniomyces</taxon>
    </lineage>
</organism>
<evidence type="ECO:0000313" key="8">
    <source>
        <dbReference type="EMBL" id="KAK0321693.1"/>
    </source>
</evidence>
<comment type="cofactor">
    <cofactor evidence="1 6">
        <name>heme</name>
        <dbReference type="ChEBI" id="CHEBI:30413"/>
    </cofactor>
</comment>
<dbReference type="Pfam" id="PF00067">
    <property type="entry name" value="p450"/>
    <property type="match status" value="1"/>
</dbReference>
<dbReference type="GO" id="GO:0004497">
    <property type="term" value="F:monooxygenase activity"/>
    <property type="evidence" value="ECO:0007669"/>
    <property type="project" value="InterPro"/>
</dbReference>
<keyword evidence="7" id="KW-0812">Transmembrane</keyword>
<keyword evidence="5 6" id="KW-0408">Iron</keyword>
<dbReference type="GO" id="GO:0016705">
    <property type="term" value="F:oxidoreductase activity, acting on paired donors, with incorporation or reduction of molecular oxygen"/>
    <property type="evidence" value="ECO:0007669"/>
    <property type="project" value="InterPro"/>
</dbReference>
<evidence type="ECO:0000313" key="9">
    <source>
        <dbReference type="Proteomes" id="UP001168146"/>
    </source>
</evidence>
<dbReference type="PRINTS" id="PR00385">
    <property type="entry name" value="P450"/>
</dbReference>
<comment type="similarity">
    <text evidence="2">Belongs to the cytochrome P450 family.</text>
</comment>
<evidence type="ECO:0000256" key="4">
    <source>
        <dbReference type="ARBA" id="ARBA00022723"/>
    </source>
</evidence>
<dbReference type="Proteomes" id="UP001168146">
    <property type="component" value="Unassembled WGS sequence"/>
</dbReference>
<keyword evidence="3 6" id="KW-0349">Heme</keyword>
<accession>A0AAN6FPJ7</accession>
<dbReference type="InterPro" id="IPR036396">
    <property type="entry name" value="Cyt_P450_sf"/>
</dbReference>
<keyword evidence="7" id="KW-0472">Membrane</keyword>
<dbReference type="PANTHER" id="PTHR24305:SF210">
    <property type="entry name" value="CYTOCHROME P450 MONOOXYGENASE ASQL-RELATED"/>
    <property type="match status" value="1"/>
</dbReference>
<feature type="transmembrane region" description="Helical" evidence="7">
    <location>
        <begin position="20"/>
        <end position="41"/>
    </location>
</feature>
<dbReference type="PANTHER" id="PTHR24305">
    <property type="entry name" value="CYTOCHROME P450"/>
    <property type="match status" value="1"/>
</dbReference>
<dbReference type="InterPro" id="IPR050121">
    <property type="entry name" value="Cytochrome_P450_monoxygenase"/>
</dbReference>
<dbReference type="InterPro" id="IPR001128">
    <property type="entry name" value="Cyt_P450"/>
</dbReference>
<dbReference type="AlphaFoldDB" id="A0AAN6FPJ7"/>
<feature type="binding site" description="axial binding residue" evidence="6">
    <location>
        <position position="482"/>
    </location>
    <ligand>
        <name>heme</name>
        <dbReference type="ChEBI" id="CHEBI:30413"/>
    </ligand>
    <ligandPart>
        <name>Fe</name>
        <dbReference type="ChEBI" id="CHEBI:18248"/>
    </ligandPart>
</feature>
<proteinExistence type="inferred from homology"/>
<protein>
    <recommendedName>
        <fullName evidence="10">Isotrichodermin C-15 hydroxylase</fullName>
    </recommendedName>
</protein>
<dbReference type="PRINTS" id="PR00463">
    <property type="entry name" value="EP450I"/>
</dbReference>
<sequence length="557" mass="63538">MATESRFSIALVPASFSQLAGFLSMLVICWVVSWGLYFAFFHPLCRYPGPRLWAAFRVPYVYFNMCGQLPFKVAELHRQYGPVVRIAPDHLSFTDTAAWNDIYGLQPGRVQNQKDTTVYPPLPPGYQESIILSQDSVHARLRKMYGAAFTPKALDEQSGLLQKYADLLITQLKAAVKVNTIQDMSAWCTYTRLPYEQARRLIYRKDNFTTFDLTGEFAFGEAFHCLDRGGQYHFFVDTVMNGLVTGLKMQQMQHYGLLTLLKPFIPKSALKPKDDMDQYTKELVDRRLEKDHTSGTTDIFTYLYATVSTPEPMSILTKCQPSRLQQKDEEGELSRAALYENAITLVVAGSETTATLLAGATYLLCRNPEMLYKVQSEVRSAFKTDSDITSKSVNNLTYMLAVLTESMRMFPPTAFGLPRFIAAKEGQVTRVAIFHQAAYRSEQNFARPDDFVPERWLPGPPTEFKQDHRDVLQPFMVGPRGCLGKGWAYQRLRPIIDNNTDESISLANAETRLLLAKMLWHFNFELADPEDDWLASLKAFMVWERTALRIRLQAVER</sequence>
<dbReference type="SUPFAM" id="SSF48264">
    <property type="entry name" value="Cytochrome P450"/>
    <property type="match status" value="1"/>
</dbReference>
<name>A0AAN6FPJ7_9PEZI</name>
<reference evidence="8" key="1">
    <citation type="submission" date="2021-12" db="EMBL/GenBank/DDBJ databases">
        <title>Black yeast isolated from Biological Soil Crust.</title>
        <authorList>
            <person name="Kurbessoian T."/>
        </authorList>
    </citation>
    <scope>NUCLEOTIDE SEQUENCE</scope>
    <source>
        <strain evidence="8">CCFEE 5208</strain>
    </source>
</reference>
<evidence type="ECO:0000256" key="7">
    <source>
        <dbReference type="SAM" id="Phobius"/>
    </source>
</evidence>
<evidence type="ECO:0000256" key="1">
    <source>
        <dbReference type="ARBA" id="ARBA00001971"/>
    </source>
</evidence>
<evidence type="ECO:0000256" key="3">
    <source>
        <dbReference type="ARBA" id="ARBA00022617"/>
    </source>
</evidence>
<dbReference type="GO" id="GO:0005506">
    <property type="term" value="F:iron ion binding"/>
    <property type="evidence" value="ECO:0007669"/>
    <property type="project" value="InterPro"/>
</dbReference>
<evidence type="ECO:0000256" key="6">
    <source>
        <dbReference type="PIRSR" id="PIRSR602401-1"/>
    </source>
</evidence>
<dbReference type="EMBL" id="JASUXU010000019">
    <property type="protein sequence ID" value="KAK0321693.1"/>
    <property type="molecule type" value="Genomic_DNA"/>
</dbReference>
<dbReference type="InterPro" id="IPR002401">
    <property type="entry name" value="Cyt_P450_E_grp-I"/>
</dbReference>
<evidence type="ECO:0008006" key="10">
    <source>
        <dbReference type="Google" id="ProtNLM"/>
    </source>
</evidence>
<keyword evidence="4 6" id="KW-0479">Metal-binding</keyword>
<dbReference type="Gene3D" id="1.10.630.10">
    <property type="entry name" value="Cytochrome P450"/>
    <property type="match status" value="1"/>
</dbReference>
<comment type="caution">
    <text evidence="8">The sequence shown here is derived from an EMBL/GenBank/DDBJ whole genome shotgun (WGS) entry which is preliminary data.</text>
</comment>
<keyword evidence="7" id="KW-1133">Transmembrane helix</keyword>
<dbReference type="CDD" id="cd11058">
    <property type="entry name" value="CYP60B-like"/>
    <property type="match status" value="1"/>
</dbReference>
<evidence type="ECO:0000256" key="2">
    <source>
        <dbReference type="ARBA" id="ARBA00010617"/>
    </source>
</evidence>
<evidence type="ECO:0000256" key="5">
    <source>
        <dbReference type="ARBA" id="ARBA00023004"/>
    </source>
</evidence>
<dbReference type="GO" id="GO:0020037">
    <property type="term" value="F:heme binding"/>
    <property type="evidence" value="ECO:0007669"/>
    <property type="project" value="InterPro"/>
</dbReference>